<evidence type="ECO:0000256" key="1">
    <source>
        <dbReference type="SAM" id="MobiDB-lite"/>
    </source>
</evidence>
<sequence>MNANQQIRDRLNTFGNQQNLNDTLERKKTTLRQMFQAKTVKCEKLSKSGMTWNHRLLEVSDHIRYYSVEPNKQLKGEVALEDVFEITFPDESKKNPKRSICFTFRVDKYKQFKNGQEIQQKITYSKNKTVGHLVWAFKFTEKDMDEYQKIKDLIEQNNQNLAQMGNSMIQQSQFNQNNMQGQQQKDRLQDQIRLQSQNEIIEGNDQENNQEDIQKDSDDENQKNENQNNQLNGRDYFQNCLQVNQGNQYNWDEMYNKLFEIYYQRIKQNKQLSAQEEIQMAIYLFTIMGKFREESVLCVKELIHELIFPEKKRSYIEVSREHPMYQFKQQGEKVYEVNRIFVRLSYIQTVYDKYGDIVDYEDVNTKNLSNEFKANNYLTNTIHDIVIQSRIFELRIPLTCQVEYLGFNCLCYAVPKVEMPDDEIKKYHNKGYSKLTKSPLDAQKASLIQGFDIEDKYKIKPSIEMSMKAISDKMKLEQLISMESDKKGGNFLSYFCEVHDWDQKASSENKNNQDTNQDTTIDTSNKLYYIYRTSTVLPLHIEVSEKLNKRVNLFKDRLREEYACRLDKPMSNSAFIVSQNTQQELRVTQASTILINSVCKQVLDDLESLKLIAIGPESIIRIMHKYGVNMRHLGKIANKAILPHVKNLCIAEMIARSTKKILRANISTYILKKFRIGENFDEDDEAVLAKFYGFGQTVIQPNNNADIDKNQNERPIYQKLIELKNRLYNEMNQDNSVENNQQTVNSEYNWILDEDNVTSILQNPNSKNKRDYKRPISNKKDQDQKDMIQRIFQRKLREIYWDYLNLVFSNDEETKIFWQEILRPQIHKDFGYDIGTTFPIGISEGFVIHSIKYHWRINFHVYDTFKLFTAQPFGQYEKINFFQICVKSKIYNMKNLNIHKLVNLHKKYIEEGKYDLAFYYLQIKEILLTSSKEVEYNPPQAHELSQILINQAYVKYKQTKSQFQNLNPQDRQQQIDYIELLIKQSMKYIPLFHGEIIKLAGLYEKVRFFKKQEKIEKPKNFDPKSDIGNILSNMDALTRILEFHLGRGHPLYSFLLCFQANQKIKQENLYNLKSQMQIMKQIKLDIKLQNWYDYFQQQPQKSFEKQEEKDKYYQGLFNAWEQKQEIKLKGIQLDINKLTAGLNVCLKLYEQAIDNSLNTLGNYHIKIAEFQQDFAIVDYQMFELLKSLKKLHKALCIIENWEPKNPKDLQGLIELDAKGYNFPFLETGNVQKLANLNIQIALIETSLNRYSSSLTFVQKSKIYLKYTGLKQYKLNVYTQYLICYCLYNMSLSSEEEIQKLVQQVEDLWTLVDQNAIDQEFKPDQVSYLYQFCFKVLIEQEMKQLDFKSKLNLMNILDEENERQEDIQDVFDNYAFKNNFTGQQYVMRRKIYTSSKLYDPFLKFKEAPITEEEKLEIIKQILQSNQQIQEIDQMPKINQSSQNKYDLNLYIKSVLEDIEKQYNNFDRLPDPYLTREQKQRFTQEEQIAYLEYQKEANIIEYKEKIKKSISYRTLQALMKALGFNFFYYAIKKSFSYQKPNQIKKQKRQQKINK</sequence>
<dbReference type="HOGENOM" id="CLU_347993_0_0_1"/>
<dbReference type="CDD" id="cd15466">
    <property type="entry name" value="CLU-central"/>
    <property type="match status" value="1"/>
</dbReference>
<dbReference type="InterPro" id="IPR025697">
    <property type="entry name" value="CLU_dom"/>
</dbReference>
<dbReference type="KEGG" id="tet:TTHERM_00495991"/>
<feature type="region of interest" description="Disordered" evidence="1">
    <location>
        <begin position="199"/>
        <end position="232"/>
    </location>
</feature>
<keyword evidence="3" id="KW-0648">Protein biosynthesis</keyword>
<protein>
    <submittedName>
        <fullName evidence="3">Translation initiation factor eIF3 subunit</fullName>
    </submittedName>
</protein>
<dbReference type="GO" id="GO:0003743">
    <property type="term" value="F:translation initiation factor activity"/>
    <property type="evidence" value="ECO:0007669"/>
    <property type="project" value="UniProtKB-KW"/>
</dbReference>
<reference evidence="4" key="1">
    <citation type="journal article" date="2006" name="PLoS Biol.">
        <title>Macronuclear genome sequence of the ciliate Tetrahymena thermophila, a model eukaryote.</title>
        <authorList>
            <person name="Eisen J.A."/>
            <person name="Coyne R.S."/>
            <person name="Wu M."/>
            <person name="Wu D."/>
            <person name="Thiagarajan M."/>
            <person name="Wortman J.R."/>
            <person name="Badger J.H."/>
            <person name="Ren Q."/>
            <person name="Amedeo P."/>
            <person name="Jones K.M."/>
            <person name="Tallon L.J."/>
            <person name="Delcher A.L."/>
            <person name="Salzberg S.L."/>
            <person name="Silva J.C."/>
            <person name="Haas B.J."/>
            <person name="Majoros W.H."/>
            <person name="Farzad M."/>
            <person name="Carlton J.M."/>
            <person name="Smith R.K. Jr."/>
            <person name="Garg J."/>
            <person name="Pearlman R.E."/>
            <person name="Karrer K.M."/>
            <person name="Sun L."/>
            <person name="Manning G."/>
            <person name="Elde N.C."/>
            <person name="Turkewitz A.P."/>
            <person name="Asai D.J."/>
            <person name="Wilkes D.E."/>
            <person name="Wang Y."/>
            <person name="Cai H."/>
            <person name="Collins K."/>
            <person name="Stewart B.A."/>
            <person name="Lee S.R."/>
            <person name="Wilamowska K."/>
            <person name="Weinberg Z."/>
            <person name="Ruzzo W.L."/>
            <person name="Wloga D."/>
            <person name="Gaertig J."/>
            <person name="Frankel J."/>
            <person name="Tsao C.-C."/>
            <person name="Gorovsky M.A."/>
            <person name="Keeling P.J."/>
            <person name="Waller R.F."/>
            <person name="Patron N.J."/>
            <person name="Cherry J.M."/>
            <person name="Stover N.A."/>
            <person name="Krieger C.J."/>
            <person name="del Toro C."/>
            <person name="Ryder H.F."/>
            <person name="Williamson S.C."/>
            <person name="Barbeau R.A."/>
            <person name="Hamilton E.P."/>
            <person name="Orias E."/>
        </authorList>
    </citation>
    <scope>NUCLEOTIDE SEQUENCE [LARGE SCALE GENOMIC DNA]</scope>
    <source>
        <strain evidence="4">SB210</strain>
    </source>
</reference>
<evidence type="ECO:0000313" key="3">
    <source>
        <dbReference type="EMBL" id="EDK31291.2"/>
    </source>
</evidence>
<dbReference type="InterPro" id="IPR033646">
    <property type="entry name" value="CLU-central"/>
</dbReference>
<dbReference type="OrthoDB" id="626167at2759"/>
<feature type="compositionally biased region" description="Basic and acidic residues" evidence="1">
    <location>
        <begin position="212"/>
        <end position="223"/>
    </location>
</feature>
<dbReference type="PANTHER" id="PTHR12601">
    <property type="entry name" value="EUKARYOTIC TRANSLATION INITIATION FACTOR 3 SUBUNIT EIF-3"/>
    <property type="match status" value="1"/>
</dbReference>
<keyword evidence="3" id="KW-0396">Initiation factor</keyword>
<dbReference type="RefSeq" id="XP_001471064.2">
    <property type="nucleotide sequence ID" value="XM_001471014.2"/>
</dbReference>
<dbReference type="InterPro" id="IPR027523">
    <property type="entry name" value="CLU_prot"/>
</dbReference>
<feature type="domain" description="Clu" evidence="2">
    <location>
        <begin position="225"/>
        <end position="526"/>
    </location>
</feature>
<accession>A4VCN8</accession>
<evidence type="ECO:0000259" key="2">
    <source>
        <dbReference type="PROSITE" id="PS51823"/>
    </source>
</evidence>
<dbReference type="Pfam" id="PF12807">
    <property type="entry name" value="eIF3_p135"/>
    <property type="match status" value="1"/>
</dbReference>
<dbReference type="PANTHER" id="PTHR12601:SF52">
    <property type="entry name" value="EUKARYOTIC TRANSLATION INITIATION FACTOR 3 SUBUNIT"/>
    <property type="match status" value="1"/>
</dbReference>
<name>A4VCN8_TETTS</name>
<gene>
    <name evidence="3" type="ORF">TTHERM_00495991</name>
</gene>
<feature type="region of interest" description="Disordered" evidence="1">
    <location>
        <begin position="761"/>
        <end position="783"/>
    </location>
</feature>
<evidence type="ECO:0000313" key="4">
    <source>
        <dbReference type="Proteomes" id="UP000009168"/>
    </source>
</evidence>
<dbReference type="Proteomes" id="UP000009168">
    <property type="component" value="Unassembled WGS sequence"/>
</dbReference>
<dbReference type="EMBL" id="GG662212">
    <property type="protein sequence ID" value="EDK31291.2"/>
    <property type="molecule type" value="Genomic_DNA"/>
</dbReference>
<proteinExistence type="predicted"/>
<dbReference type="GeneID" id="7829365"/>
<organism evidence="3 4">
    <name type="scientific">Tetrahymena thermophila (strain SB210)</name>
    <dbReference type="NCBI Taxonomy" id="312017"/>
    <lineage>
        <taxon>Eukaryota</taxon>
        <taxon>Sar</taxon>
        <taxon>Alveolata</taxon>
        <taxon>Ciliophora</taxon>
        <taxon>Intramacronucleata</taxon>
        <taxon>Oligohymenophorea</taxon>
        <taxon>Hymenostomatida</taxon>
        <taxon>Tetrahymenina</taxon>
        <taxon>Tetrahymenidae</taxon>
        <taxon>Tetrahymena</taxon>
    </lineage>
</organism>
<dbReference type="InParanoid" id="A4VCN8"/>
<dbReference type="PROSITE" id="PS51823">
    <property type="entry name" value="CLU"/>
    <property type="match status" value="1"/>
</dbReference>
<dbReference type="eggNOG" id="ENOG502QWAU">
    <property type="taxonomic scope" value="Eukaryota"/>
</dbReference>
<keyword evidence="4" id="KW-1185">Reference proteome</keyword>